<proteinExistence type="predicted"/>
<sequence length="79" mass="8399">MEAFLPYLLILVGWNPASPADSMEVAQSLQPSREACEAQGAAFMAGLGRAADKVAAQHRYFCVEAPSPADYDALIGRGQ</sequence>
<dbReference type="EMBL" id="BASZ01000002">
    <property type="protein sequence ID" value="GAD48026.1"/>
    <property type="molecule type" value="Genomic_DNA"/>
</dbReference>
<evidence type="ECO:0000313" key="1">
    <source>
        <dbReference type="EMBL" id="GAD48026.1"/>
    </source>
</evidence>
<evidence type="ECO:0000313" key="2">
    <source>
        <dbReference type="Proteomes" id="UP000016568"/>
    </source>
</evidence>
<reference evidence="1 2" key="1">
    <citation type="submission" date="2013-09" db="EMBL/GenBank/DDBJ databases">
        <title>Whole genome shotgun sequence of Novosphingobium tardaugens NBRC 16725.</title>
        <authorList>
            <person name="Isaki S."/>
            <person name="Hosoyama A."/>
            <person name="Tsuchikane K."/>
            <person name="Katsumata H."/>
            <person name="Ando Y."/>
            <person name="Yamazaki S."/>
            <person name="Fujita N."/>
        </authorList>
    </citation>
    <scope>NUCLEOTIDE SEQUENCE [LARGE SCALE GENOMIC DNA]</scope>
    <source>
        <strain evidence="1 2">NBRC 16725</strain>
    </source>
</reference>
<accession>U2Y4L7</accession>
<dbReference type="KEGG" id="ntd:EGO55_00020"/>
<organism evidence="1 2">
    <name type="scientific">Caenibius tardaugens NBRC 16725</name>
    <dbReference type="NCBI Taxonomy" id="1219035"/>
    <lineage>
        <taxon>Bacteria</taxon>
        <taxon>Pseudomonadati</taxon>
        <taxon>Pseudomonadota</taxon>
        <taxon>Alphaproteobacteria</taxon>
        <taxon>Sphingomonadales</taxon>
        <taxon>Erythrobacteraceae</taxon>
        <taxon>Caenibius</taxon>
    </lineage>
</organism>
<comment type="caution">
    <text evidence="1">The sequence shown here is derived from an EMBL/GenBank/DDBJ whole genome shotgun (WGS) entry which is preliminary data.</text>
</comment>
<dbReference type="Proteomes" id="UP000016568">
    <property type="component" value="Unassembled WGS sequence"/>
</dbReference>
<dbReference type="KEGG" id="ntd:EGO55_00065"/>
<protein>
    <submittedName>
        <fullName evidence="1">Uncharacterized protein</fullName>
    </submittedName>
</protein>
<keyword evidence="2" id="KW-1185">Reference proteome</keyword>
<gene>
    <name evidence="1" type="ORF">NT2_02_01090</name>
</gene>
<dbReference type="RefSeq" id="WP_021688933.1">
    <property type="nucleotide sequence ID" value="NZ_BASZ01000002.1"/>
</dbReference>
<dbReference type="KEGG" id="ntd:EGO55_20460"/>
<dbReference type="AlphaFoldDB" id="U2Y4L7"/>
<name>U2Y4L7_9SPHN</name>